<dbReference type="InterPro" id="IPR003018">
    <property type="entry name" value="GAF"/>
</dbReference>
<dbReference type="SMART" id="SM00065">
    <property type="entry name" value="GAF"/>
    <property type="match status" value="1"/>
</dbReference>
<dbReference type="InterPro" id="IPR012074">
    <property type="entry name" value="GAF_ANTAR"/>
</dbReference>
<evidence type="ECO:0000256" key="4">
    <source>
        <dbReference type="ARBA" id="ARBA00023163"/>
    </source>
</evidence>
<evidence type="ECO:0000256" key="5">
    <source>
        <dbReference type="SAM" id="MobiDB-lite"/>
    </source>
</evidence>
<dbReference type="GO" id="GO:0003723">
    <property type="term" value="F:RNA binding"/>
    <property type="evidence" value="ECO:0007669"/>
    <property type="project" value="InterPro"/>
</dbReference>
<reference evidence="7" key="2">
    <citation type="submission" date="2020-09" db="EMBL/GenBank/DDBJ databases">
        <authorList>
            <person name="Sun Q."/>
            <person name="Zhou Y."/>
        </authorList>
    </citation>
    <scope>NUCLEOTIDE SEQUENCE</scope>
    <source>
        <strain evidence="7">CGMCC 4.7306</strain>
    </source>
</reference>
<dbReference type="InterPro" id="IPR005561">
    <property type="entry name" value="ANTAR"/>
</dbReference>
<feature type="domain" description="ANTAR" evidence="6">
    <location>
        <begin position="157"/>
        <end position="218"/>
    </location>
</feature>
<keyword evidence="2" id="KW-0418">Kinase</keyword>
<dbReference type="Proteomes" id="UP000613840">
    <property type="component" value="Unassembled WGS sequence"/>
</dbReference>
<dbReference type="EMBL" id="BMMZ01000005">
    <property type="protein sequence ID" value="GGL63848.1"/>
    <property type="molecule type" value="Genomic_DNA"/>
</dbReference>
<evidence type="ECO:0000256" key="1">
    <source>
        <dbReference type="ARBA" id="ARBA00022679"/>
    </source>
</evidence>
<organism evidence="7 8">
    <name type="scientific">Microlunatus endophyticus</name>
    <dbReference type="NCBI Taxonomy" id="1716077"/>
    <lineage>
        <taxon>Bacteria</taxon>
        <taxon>Bacillati</taxon>
        <taxon>Actinomycetota</taxon>
        <taxon>Actinomycetes</taxon>
        <taxon>Propionibacteriales</taxon>
        <taxon>Propionibacteriaceae</taxon>
        <taxon>Microlunatus</taxon>
    </lineage>
</organism>
<evidence type="ECO:0000313" key="8">
    <source>
        <dbReference type="Proteomes" id="UP000613840"/>
    </source>
</evidence>
<dbReference type="InterPro" id="IPR036388">
    <property type="entry name" value="WH-like_DNA-bd_sf"/>
</dbReference>
<dbReference type="SUPFAM" id="SSF55781">
    <property type="entry name" value="GAF domain-like"/>
    <property type="match status" value="1"/>
</dbReference>
<dbReference type="Gene3D" id="3.30.450.40">
    <property type="match status" value="1"/>
</dbReference>
<comment type="caution">
    <text evidence="7">The sequence shown here is derived from an EMBL/GenBank/DDBJ whole genome shotgun (WGS) entry which is preliminary data.</text>
</comment>
<dbReference type="SUPFAM" id="SSF52172">
    <property type="entry name" value="CheY-like"/>
    <property type="match status" value="1"/>
</dbReference>
<dbReference type="GO" id="GO:0016301">
    <property type="term" value="F:kinase activity"/>
    <property type="evidence" value="ECO:0007669"/>
    <property type="project" value="UniProtKB-KW"/>
</dbReference>
<evidence type="ECO:0000256" key="3">
    <source>
        <dbReference type="ARBA" id="ARBA00023015"/>
    </source>
</evidence>
<evidence type="ECO:0000313" key="7">
    <source>
        <dbReference type="EMBL" id="GGL63848.1"/>
    </source>
</evidence>
<name>A0A917S9R3_9ACTN</name>
<gene>
    <name evidence="7" type="ORF">GCM10011575_22750</name>
</gene>
<dbReference type="PIRSF" id="PIRSF036625">
    <property type="entry name" value="GAF_ANTAR"/>
    <property type="match status" value="1"/>
</dbReference>
<feature type="compositionally biased region" description="Low complexity" evidence="5">
    <location>
        <begin position="229"/>
        <end position="238"/>
    </location>
</feature>
<reference evidence="7" key="1">
    <citation type="journal article" date="2014" name="Int. J. Syst. Evol. Microbiol.">
        <title>Complete genome sequence of Corynebacterium casei LMG S-19264T (=DSM 44701T), isolated from a smear-ripened cheese.</title>
        <authorList>
            <consortium name="US DOE Joint Genome Institute (JGI-PGF)"/>
            <person name="Walter F."/>
            <person name="Albersmeier A."/>
            <person name="Kalinowski J."/>
            <person name="Ruckert C."/>
        </authorList>
    </citation>
    <scope>NUCLEOTIDE SEQUENCE</scope>
    <source>
        <strain evidence="7">CGMCC 4.7306</strain>
    </source>
</reference>
<dbReference type="Pfam" id="PF03861">
    <property type="entry name" value="ANTAR"/>
    <property type="match status" value="1"/>
</dbReference>
<keyword evidence="4" id="KW-0804">Transcription</keyword>
<feature type="region of interest" description="Disordered" evidence="5">
    <location>
        <begin position="226"/>
        <end position="249"/>
    </location>
</feature>
<dbReference type="AlphaFoldDB" id="A0A917S9R3"/>
<dbReference type="InterPro" id="IPR011006">
    <property type="entry name" value="CheY-like_superfamily"/>
</dbReference>
<sequence>MKYAEDFAQLAEQLHAEHQQQPTLERIASLAVQAVDACDACGIILRERDGRLTTAAASDPIAAQAAQFQEDLGEGPSVDEVWELGTLTVNDLSSELRWPRWAPAAAELGVRSVLSLRLEITGSPLAASLNLFAHQPYAFDATDLGIASVFARHAASALAAAHVEEGLRAAARSRQIIGVAQGMLMQRFGLTLDQSFELLRRYSQTHNVKLRVLAETLAESGGIKTTGVDGAPADPAAGLDQAFGIGPDD</sequence>
<evidence type="ECO:0000259" key="6">
    <source>
        <dbReference type="PROSITE" id="PS50921"/>
    </source>
</evidence>
<keyword evidence="3" id="KW-0805">Transcription regulation</keyword>
<protein>
    <recommendedName>
        <fullName evidence="6">ANTAR domain-containing protein</fullName>
    </recommendedName>
</protein>
<keyword evidence="1" id="KW-0808">Transferase</keyword>
<evidence type="ECO:0000256" key="2">
    <source>
        <dbReference type="ARBA" id="ARBA00022777"/>
    </source>
</evidence>
<dbReference type="Pfam" id="PF13185">
    <property type="entry name" value="GAF_2"/>
    <property type="match status" value="1"/>
</dbReference>
<dbReference type="SMART" id="SM01012">
    <property type="entry name" value="ANTAR"/>
    <property type="match status" value="1"/>
</dbReference>
<accession>A0A917S9R3</accession>
<dbReference type="InterPro" id="IPR029016">
    <property type="entry name" value="GAF-like_dom_sf"/>
</dbReference>
<dbReference type="Gene3D" id="1.10.10.10">
    <property type="entry name" value="Winged helix-like DNA-binding domain superfamily/Winged helix DNA-binding domain"/>
    <property type="match status" value="1"/>
</dbReference>
<keyword evidence="8" id="KW-1185">Reference proteome</keyword>
<proteinExistence type="predicted"/>
<dbReference type="PROSITE" id="PS50921">
    <property type="entry name" value="ANTAR"/>
    <property type="match status" value="1"/>
</dbReference>